<feature type="binding site" evidence="4">
    <location>
        <begin position="21"/>
        <end position="25"/>
    </location>
    <ligand>
        <name>GTP</name>
        <dbReference type="ChEBI" id="CHEBI:37565"/>
    </ligand>
</feature>
<accession>A0A1F4V2A7</accession>
<comment type="subunit">
    <text evidence="4">Homodimer. Polymerizes to form a dynamic ring structure in a strictly GTP-dependent manner. Interacts directly with several other division proteins.</text>
</comment>
<dbReference type="InterPro" id="IPR037103">
    <property type="entry name" value="Tubulin/FtsZ-like_C"/>
</dbReference>
<evidence type="ECO:0000256" key="7">
    <source>
        <dbReference type="SAM" id="Coils"/>
    </source>
</evidence>
<evidence type="ECO:0000256" key="2">
    <source>
        <dbReference type="ARBA" id="ARBA00022741"/>
    </source>
</evidence>
<comment type="similarity">
    <text evidence="1 4 6">Belongs to the FtsZ family.</text>
</comment>
<dbReference type="Gene3D" id="3.30.1330.20">
    <property type="entry name" value="Tubulin/FtsZ, C-terminal domain"/>
    <property type="match status" value="1"/>
</dbReference>
<dbReference type="Proteomes" id="UP000178771">
    <property type="component" value="Unassembled WGS sequence"/>
</dbReference>
<dbReference type="GO" id="GO:0000917">
    <property type="term" value="P:division septum assembly"/>
    <property type="evidence" value="ECO:0007669"/>
    <property type="project" value="UniProtKB-KW"/>
</dbReference>
<dbReference type="PRINTS" id="PR00423">
    <property type="entry name" value="CELLDVISFTSZ"/>
</dbReference>
<sequence>MAFIEPKTGNLARIRVIGVGGGGQNAVNSMIESNSVEGVEFIAMNTDMQALNTSSAQVRIQLGPEKTHGLGSGGDPNIGFEATKESLEDIKSHLQGSDMVFITAGMGGGTGTGGAPVVSQVAKETGALSIGVVTRPFLFEGKRRMSQAEQGIRELKEKVDALIVIPNEKLLEIVDENVSFKEAFKIADEVVGKAVEGISELINSTGLVNVDFADVKAVMQNAGSALMGIGQADGENRAEKAARAAVNSPLLDIDIKGSTGILLNIVGDPSMTMHEVNTAAKLISSSAHDAANIIFGANIDPNVEGIRVTVIATGFDSSYDGVLIPEYSSYKEREVIDQIDSRFDDNTDEGDAVSDADKKSKKIKDKVDEEDLSEFNIDNLRKQVHEMESGDSEKDSKPDKETKKSDENDGKKGKKKESETKEEGSEVGGGEEGDSKYGGSFFDFLTNRKK</sequence>
<dbReference type="PANTHER" id="PTHR30314">
    <property type="entry name" value="CELL DIVISION PROTEIN FTSZ-RELATED"/>
    <property type="match status" value="1"/>
</dbReference>
<feature type="binding site" evidence="4">
    <location>
        <position position="144"/>
    </location>
    <ligand>
        <name>GTP</name>
        <dbReference type="ChEBI" id="CHEBI:37565"/>
    </ligand>
</feature>
<dbReference type="GO" id="GO:0043093">
    <property type="term" value="P:FtsZ-dependent cytokinesis"/>
    <property type="evidence" value="ECO:0007669"/>
    <property type="project" value="UniProtKB-UniRule"/>
</dbReference>
<dbReference type="Pfam" id="PF00091">
    <property type="entry name" value="Tubulin"/>
    <property type="match status" value="1"/>
</dbReference>
<organism evidence="11 12">
    <name type="scientific">candidate division WWE3 bacterium RIFCSPLOWO2_01_FULL_39_13</name>
    <dbReference type="NCBI Taxonomy" id="1802624"/>
    <lineage>
        <taxon>Bacteria</taxon>
        <taxon>Katanobacteria</taxon>
    </lineage>
</organism>
<dbReference type="AlphaFoldDB" id="A0A1F4V2A7"/>
<dbReference type="SUPFAM" id="SSF55307">
    <property type="entry name" value="Tubulin C-terminal domain-like"/>
    <property type="match status" value="1"/>
</dbReference>
<feature type="domain" description="Tubulin/FtsZ GTPase" evidence="9">
    <location>
        <begin position="13"/>
        <end position="206"/>
    </location>
</feature>
<dbReference type="SUPFAM" id="SSF52490">
    <property type="entry name" value="Tubulin nucleotide-binding domain-like"/>
    <property type="match status" value="1"/>
</dbReference>
<dbReference type="SMART" id="SM00865">
    <property type="entry name" value="Tubulin_C"/>
    <property type="match status" value="1"/>
</dbReference>
<dbReference type="InterPro" id="IPR018316">
    <property type="entry name" value="Tubulin/FtsZ_2-layer-sand-dom"/>
</dbReference>
<dbReference type="InterPro" id="IPR045061">
    <property type="entry name" value="FtsZ/CetZ"/>
</dbReference>
<dbReference type="STRING" id="1802624.A2982_01135"/>
<comment type="function">
    <text evidence="4 6">Essential cell division protein that forms a contractile ring structure (Z ring) at the future cell division site. The regulation of the ring assembly controls the timing and the location of cell division. One of the functions of the FtsZ ring is to recruit other cell division proteins to the septum to produce a new cell wall between the dividing cells. Binds GTP and shows GTPase activity.</text>
</comment>
<evidence type="ECO:0000259" key="10">
    <source>
        <dbReference type="SMART" id="SM00865"/>
    </source>
</evidence>
<comment type="caution">
    <text evidence="11">The sequence shown here is derived from an EMBL/GenBank/DDBJ whole genome shotgun (WGS) entry which is preliminary data.</text>
</comment>
<dbReference type="GO" id="GO:0032153">
    <property type="term" value="C:cell division site"/>
    <property type="evidence" value="ECO:0007669"/>
    <property type="project" value="UniProtKB-UniRule"/>
</dbReference>
<evidence type="ECO:0000256" key="5">
    <source>
        <dbReference type="NCBIfam" id="TIGR00065"/>
    </source>
</evidence>
<name>A0A1F4V2A7_UNCKA</name>
<evidence type="ECO:0000256" key="6">
    <source>
        <dbReference type="RuleBase" id="RU000631"/>
    </source>
</evidence>
<keyword evidence="4 6" id="KW-0717">Septation</keyword>
<dbReference type="GO" id="GO:0005525">
    <property type="term" value="F:GTP binding"/>
    <property type="evidence" value="ECO:0007669"/>
    <property type="project" value="UniProtKB-UniRule"/>
</dbReference>
<keyword evidence="4 6" id="KW-0131">Cell cycle</keyword>
<gene>
    <name evidence="4" type="primary">ftsZ</name>
    <name evidence="11" type="ORF">A2982_01135</name>
</gene>
<comment type="subcellular location">
    <subcellularLocation>
        <location evidence="4">Cytoplasm</location>
    </subcellularLocation>
    <text evidence="4">Assembles at midcell at the inner surface of the cytoplasmic membrane.</text>
</comment>
<reference evidence="11 12" key="1">
    <citation type="journal article" date="2016" name="Nat. Commun.">
        <title>Thousands of microbial genomes shed light on interconnected biogeochemical processes in an aquifer system.</title>
        <authorList>
            <person name="Anantharaman K."/>
            <person name="Brown C.T."/>
            <person name="Hug L.A."/>
            <person name="Sharon I."/>
            <person name="Castelle C.J."/>
            <person name="Probst A.J."/>
            <person name="Thomas B.C."/>
            <person name="Singh A."/>
            <person name="Wilkins M.J."/>
            <person name="Karaoz U."/>
            <person name="Brodie E.L."/>
            <person name="Williams K.H."/>
            <person name="Hubbard S.S."/>
            <person name="Banfield J.F."/>
        </authorList>
    </citation>
    <scope>NUCLEOTIDE SEQUENCE [LARGE SCALE GENOMIC DNA]</scope>
</reference>
<dbReference type="Gene3D" id="3.40.50.1440">
    <property type="entry name" value="Tubulin/FtsZ, GTPase domain"/>
    <property type="match status" value="1"/>
</dbReference>
<dbReference type="FunFam" id="3.40.50.1440:FF:000001">
    <property type="entry name" value="Cell division protein FtsZ"/>
    <property type="match status" value="1"/>
</dbReference>
<dbReference type="InterPro" id="IPR008280">
    <property type="entry name" value="Tub_FtsZ_C"/>
</dbReference>
<dbReference type="SMART" id="SM00864">
    <property type="entry name" value="Tubulin"/>
    <property type="match status" value="1"/>
</dbReference>
<dbReference type="InterPro" id="IPR020805">
    <property type="entry name" value="Cell_div_FtsZ_CS"/>
</dbReference>
<feature type="coiled-coil region" evidence="7">
    <location>
        <begin position="138"/>
        <end position="165"/>
    </location>
</feature>
<dbReference type="InterPro" id="IPR003008">
    <property type="entry name" value="Tubulin_FtsZ_GTPase"/>
</dbReference>
<protein>
    <recommendedName>
        <fullName evidence="4 5">Cell division protein FtsZ</fullName>
    </recommendedName>
</protein>
<dbReference type="EMBL" id="MEVH01000025">
    <property type="protein sequence ID" value="OGC51344.1"/>
    <property type="molecule type" value="Genomic_DNA"/>
</dbReference>
<dbReference type="PROSITE" id="PS01134">
    <property type="entry name" value="FTSZ_1"/>
    <property type="match status" value="1"/>
</dbReference>
<evidence type="ECO:0000313" key="12">
    <source>
        <dbReference type="Proteomes" id="UP000178771"/>
    </source>
</evidence>
<keyword evidence="4 6" id="KW-0132">Cell division</keyword>
<evidence type="ECO:0000256" key="1">
    <source>
        <dbReference type="ARBA" id="ARBA00009690"/>
    </source>
</evidence>
<dbReference type="InterPro" id="IPR000158">
    <property type="entry name" value="Cell_div_FtsZ"/>
</dbReference>
<dbReference type="CDD" id="cd02201">
    <property type="entry name" value="FtsZ_type1"/>
    <property type="match status" value="1"/>
</dbReference>
<keyword evidence="3 4" id="KW-0342">GTP-binding</keyword>
<dbReference type="PROSITE" id="PS01135">
    <property type="entry name" value="FTSZ_2"/>
    <property type="match status" value="1"/>
</dbReference>
<dbReference type="GO" id="GO:0005737">
    <property type="term" value="C:cytoplasm"/>
    <property type="evidence" value="ECO:0007669"/>
    <property type="project" value="UniProtKB-SubCell"/>
</dbReference>
<evidence type="ECO:0000256" key="8">
    <source>
        <dbReference type="SAM" id="MobiDB-lite"/>
    </source>
</evidence>
<dbReference type="NCBIfam" id="TIGR00065">
    <property type="entry name" value="ftsZ"/>
    <property type="match status" value="1"/>
</dbReference>
<keyword evidence="7" id="KW-0175">Coiled coil</keyword>
<feature type="region of interest" description="Disordered" evidence="8">
    <location>
        <begin position="341"/>
        <end position="450"/>
    </location>
</feature>
<keyword evidence="2 4" id="KW-0547">Nucleotide-binding</keyword>
<evidence type="ECO:0000313" key="11">
    <source>
        <dbReference type="EMBL" id="OGC51344.1"/>
    </source>
</evidence>
<dbReference type="Pfam" id="PF12327">
    <property type="entry name" value="FtsZ_C"/>
    <property type="match status" value="1"/>
</dbReference>
<feature type="binding site" evidence="4">
    <location>
        <begin position="109"/>
        <end position="111"/>
    </location>
    <ligand>
        <name>GTP</name>
        <dbReference type="ChEBI" id="CHEBI:37565"/>
    </ligand>
</feature>
<dbReference type="GO" id="GO:0051258">
    <property type="term" value="P:protein polymerization"/>
    <property type="evidence" value="ECO:0007669"/>
    <property type="project" value="UniProtKB-UniRule"/>
</dbReference>
<dbReference type="PANTHER" id="PTHR30314:SF3">
    <property type="entry name" value="MITOCHONDRIAL DIVISION PROTEIN FSZA"/>
    <property type="match status" value="1"/>
</dbReference>
<dbReference type="HAMAP" id="MF_00909">
    <property type="entry name" value="FtsZ"/>
    <property type="match status" value="1"/>
</dbReference>
<evidence type="ECO:0000259" key="9">
    <source>
        <dbReference type="SMART" id="SM00864"/>
    </source>
</evidence>
<feature type="compositionally biased region" description="Basic and acidic residues" evidence="8">
    <location>
        <begin position="379"/>
        <end position="424"/>
    </location>
</feature>
<feature type="binding site" evidence="4">
    <location>
        <position position="188"/>
    </location>
    <ligand>
        <name>GTP</name>
        <dbReference type="ChEBI" id="CHEBI:37565"/>
    </ligand>
</feature>
<feature type="domain" description="Tubulin/FtsZ 2-layer sandwich" evidence="10">
    <location>
        <begin position="208"/>
        <end position="324"/>
    </location>
</feature>
<dbReference type="GO" id="GO:0003924">
    <property type="term" value="F:GTPase activity"/>
    <property type="evidence" value="ECO:0007669"/>
    <property type="project" value="UniProtKB-UniRule"/>
</dbReference>
<dbReference type="GO" id="GO:0048285">
    <property type="term" value="P:organelle fission"/>
    <property type="evidence" value="ECO:0007669"/>
    <property type="project" value="TreeGrafter"/>
</dbReference>
<evidence type="ECO:0000256" key="3">
    <source>
        <dbReference type="ARBA" id="ARBA00023134"/>
    </source>
</evidence>
<evidence type="ECO:0000256" key="4">
    <source>
        <dbReference type="HAMAP-Rule" id="MF_00909"/>
    </source>
</evidence>
<dbReference type="InterPro" id="IPR024757">
    <property type="entry name" value="FtsZ_C"/>
</dbReference>
<dbReference type="InterPro" id="IPR036525">
    <property type="entry name" value="Tubulin/FtsZ_GTPase_sf"/>
</dbReference>
<proteinExistence type="inferred from homology"/>
<feature type="binding site" evidence="4">
    <location>
        <position position="140"/>
    </location>
    <ligand>
        <name>GTP</name>
        <dbReference type="ChEBI" id="CHEBI:37565"/>
    </ligand>
</feature>
<keyword evidence="4" id="KW-0963">Cytoplasm</keyword>